<keyword evidence="1" id="KW-0472">Membrane</keyword>
<accession>D2Z6Y4</accession>
<evidence type="ECO:0000256" key="1">
    <source>
        <dbReference type="SAM" id="Phobius"/>
    </source>
</evidence>
<protein>
    <submittedName>
        <fullName evidence="2">Uncharacterized protein</fullName>
    </submittedName>
</protein>
<evidence type="ECO:0000313" key="2">
    <source>
        <dbReference type="EMBL" id="EFC91231.1"/>
    </source>
</evidence>
<dbReference type="EMBL" id="ABTR02000001">
    <property type="protein sequence ID" value="EFC91231.1"/>
    <property type="molecule type" value="Genomic_DNA"/>
</dbReference>
<reference evidence="2 3" key="1">
    <citation type="journal article" date="2010" name="Stand. Genomic Sci.">
        <title>Permanent draft genome sequence of Dethiosulfovibrio peptidovorans type strain (SEBR 4207).</title>
        <authorList>
            <person name="Labutti K."/>
            <person name="Mayilraj S."/>
            <person name="Clum A."/>
            <person name="Lucas S."/>
            <person name="Glavina Del Rio T."/>
            <person name="Nolan M."/>
            <person name="Tice H."/>
            <person name="Cheng J.F."/>
            <person name="Pitluck S."/>
            <person name="Liolios K."/>
            <person name="Ivanova N."/>
            <person name="Mavromatis K."/>
            <person name="Mikhailova N."/>
            <person name="Pati A."/>
            <person name="Goodwin L."/>
            <person name="Chen A."/>
            <person name="Palaniappan K."/>
            <person name="Land M."/>
            <person name="Hauser L."/>
            <person name="Chang Y.J."/>
            <person name="Jeffries C.D."/>
            <person name="Rohde M."/>
            <person name="Spring S."/>
            <person name="Goker M."/>
            <person name="Woyke T."/>
            <person name="Bristow J."/>
            <person name="Eisen J.A."/>
            <person name="Markowitz V."/>
            <person name="Hugenholtz P."/>
            <person name="Kyrpides N.C."/>
            <person name="Klenk H.P."/>
            <person name="Lapidus A."/>
        </authorList>
    </citation>
    <scope>NUCLEOTIDE SEQUENCE [LARGE SCALE GENOMIC DNA]</scope>
    <source>
        <strain evidence="2 3">DSM 11002</strain>
    </source>
</reference>
<gene>
    <name evidence="2" type="ORF">Dpep_1205</name>
</gene>
<keyword evidence="1" id="KW-1133">Transmembrane helix</keyword>
<sequence>MFFAQTLSRRPYLLVWGAFAVLAALPWIYLYCRRRNGR</sequence>
<keyword evidence="3" id="KW-1185">Reference proteome</keyword>
<name>D2Z6Y4_9BACT</name>
<dbReference type="Proteomes" id="UP000006427">
    <property type="component" value="Unassembled WGS sequence"/>
</dbReference>
<dbReference type="STRING" id="469381.Dpep_1205"/>
<organism evidence="2 3">
    <name type="scientific">Dethiosulfovibrio peptidovorans DSM 11002</name>
    <dbReference type="NCBI Taxonomy" id="469381"/>
    <lineage>
        <taxon>Bacteria</taxon>
        <taxon>Thermotogati</taxon>
        <taxon>Synergistota</taxon>
        <taxon>Synergistia</taxon>
        <taxon>Synergistales</taxon>
        <taxon>Dethiosulfovibrionaceae</taxon>
        <taxon>Dethiosulfovibrio</taxon>
    </lineage>
</organism>
<dbReference type="AlphaFoldDB" id="D2Z6Y4"/>
<dbReference type="PaxDb" id="469381-Dpep_1205"/>
<keyword evidence="1" id="KW-0812">Transmembrane</keyword>
<feature type="transmembrane region" description="Helical" evidence="1">
    <location>
        <begin position="12"/>
        <end position="32"/>
    </location>
</feature>
<evidence type="ECO:0000313" key="3">
    <source>
        <dbReference type="Proteomes" id="UP000006427"/>
    </source>
</evidence>
<proteinExistence type="predicted"/>
<comment type="caution">
    <text evidence="2">The sequence shown here is derived from an EMBL/GenBank/DDBJ whole genome shotgun (WGS) entry which is preliminary data.</text>
</comment>